<accession>A0A9J6A607</accession>
<keyword evidence="2" id="KW-1185">Reference proteome</keyword>
<dbReference type="AlphaFoldDB" id="A0A9J6A607"/>
<comment type="caution">
    <text evidence="1">The sequence shown here is derived from an EMBL/GenBank/DDBJ whole genome shotgun (WGS) entry which is preliminary data.</text>
</comment>
<evidence type="ECO:0000313" key="1">
    <source>
        <dbReference type="EMBL" id="KAG5619989.1"/>
    </source>
</evidence>
<dbReference type="EMBL" id="JACXVP010000002">
    <property type="protein sequence ID" value="KAG5619989.1"/>
    <property type="molecule type" value="Genomic_DNA"/>
</dbReference>
<gene>
    <name evidence="1" type="ORF">H5410_005207</name>
</gene>
<dbReference type="Proteomes" id="UP000824120">
    <property type="component" value="Chromosome 2"/>
</dbReference>
<evidence type="ECO:0000313" key="2">
    <source>
        <dbReference type="Proteomes" id="UP000824120"/>
    </source>
</evidence>
<proteinExistence type="predicted"/>
<organism evidence="1 2">
    <name type="scientific">Solanum commersonii</name>
    <name type="common">Commerson's wild potato</name>
    <name type="synonym">Commerson's nightshade</name>
    <dbReference type="NCBI Taxonomy" id="4109"/>
    <lineage>
        <taxon>Eukaryota</taxon>
        <taxon>Viridiplantae</taxon>
        <taxon>Streptophyta</taxon>
        <taxon>Embryophyta</taxon>
        <taxon>Tracheophyta</taxon>
        <taxon>Spermatophyta</taxon>
        <taxon>Magnoliopsida</taxon>
        <taxon>eudicotyledons</taxon>
        <taxon>Gunneridae</taxon>
        <taxon>Pentapetalae</taxon>
        <taxon>asterids</taxon>
        <taxon>lamiids</taxon>
        <taxon>Solanales</taxon>
        <taxon>Solanaceae</taxon>
        <taxon>Solanoideae</taxon>
        <taxon>Solaneae</taxon>
        <taxon>Solanum</taxon>
    </lineage>
</organism>
<name>A0A9J6A607_SOLCO</name>
<reference evidence="1 2" key="1">
    <citation type="submission" date="2020-09" db="EMBL/GenBank/DDBJ databases">
        <title>De no assembly of potato wild relative species, Solanum commersonii.</title>
        <authorList>
            <person name="Cho K."/>
        </authorList>
    </citation>
    <scope>NUCLEOTIDE SEQUENCE [LARGE SCALE GENOMIC DNA]</scope>
    <source>
        <strain evidence="1">LZ3.2</strain>
        <tissue evidence="1">Leaf</tissue>
    </source>
</reference>
<sequence length="150" mass="17047">MLLLVGEEKRRRSCIIFWHCSLLTRVCLRWLLPGGCSKELEAPIAGCYRRWLLPLQGTLAGQSYPPRWLLHRVAGRSYASDFCYSLMGFAGGRRWSWQFSPVICCLCAAAVSDCLLLDKRGEERTGRGRCGAKGRERFACWSSLRSLLLE</sequence>
<protein>
    <submittedName>
        <fullName evidence="1">Uncharacterized protein</fullName>
    </submittedName>
</protein>